<dbReference type="GO" id="GO:0008270">
    <property type="term" value="F:zinc ion binding"/>
    <property type="evidence" value="ECO:0007669"/>
    <property type="project" value="UniProtKB-KW"/>
</dbReference>
<evidence type="ECO:0000256" key="2">
    <source>
        <dbReference type="ARBA" id="ARBA00022771"/>
    </source>
</evidence>
<dbReference type="Gene3D" id="3.30.40.10">
    <property type="entry name" value="Zinc/RING finger domain, C3HC4 (zinc finger)"/>
    <property type="match status" value="1"/>
</dbReference>
<accession>A0A3Q4MFI7</accession>
<protein>
    <recommendedName>
        <fullName evidence="5">RING-type domain-containing protein</fullName>
    </recommendedName>
</protein>
<dbReference type="OMA" id="SVVIPCC"/>
<dbReference type="Bgee" id="ENSNBRG00000006838">
    <property type="expression patterns" value="Expressed in testis and 3 other cell types or tissues"/>
</dbReference>
<sequence length="212" mass="23589">FGASRAIPLASPICFSNLQFARMRQSEYLVSARGFMSTRQEIIFFKYKAGMCDKNSEAPVRIKKSTGIPRSFMVEVDDPNIKGAKLTNCGRYAIPAIDAEAYAIGKKEKPPFLAQEPESEDQDDPIPGELLCLICNELLADAVVIPCCGNSYCDECIRTALLESEYHICPTCDQSEVSPDTLIANKFLRQVFVALLQKCYLQYFAFCCFASS</sequence>
<evidence type="ECO:0000256" key="4">
    <source>
        <dbReference type="PROSITE-ProRule" id="PRU00175"/>
    </source>
</evidence>
<evidence type="ECO:0000256" key="3">
    <source>
        <dbReference type="ARBA" id="ARBA00022833"/>
    </source>
</evidence>
<proteinExistence type="predicted"/>
<evidence type="ECO:0000313" key="7">
    <source>
        <dbReference type="Proteomes" id="UP000261580"/>
    </source>
</evidence>
<dbReference type="InterPro" id="IPR033489">
    <property type="entry name" value="RBBP6"/>
</dbReference>
<dbReference type="InterPro" id="IPR013083">
    <property type="entry name" value="Znf_RING/FYVE/PHD"/>
</dbReference>
<evidence type="ECO:0000256" key="1">
    <source>
        <dbReference type="ARBA" id="ARBA00022723"/>
    </source>
</evidence>
<dbReference type="PANTHER" id="PTHR15439:SF0">
    <property type="entry name" value="CELL DIVISION CYCLE AND APOPTOSIS REGULATOR PROTEIN 1-RELATED"/>
    <property type="match status" value="1"/>
</dbReference>
<dbReference type="CDD" id="cd16620">
    <property type="entry name" value="vRING-HC-C4C4_RBBP6"/>
    <property type="match status" value="1"/>
</dbReference>
<dbReference type="STRING" id="32507.ENSNBRP00000008744"/>
<dbReference type="SUPFAM" id="SSF57850">
    <property type="entry name" value="RING/U-box"/>
    <property type="match status" value="1"/>
</dbReference>
<dbReference type="InterPro" id="IPR001841">
    <property type="entry name" value="Znf_RING"/>
</dbReference>
<reference evidence="6" key="2">
    <citation type="submission" date="2025-09" db="UniProtKB">
        <authorList>
            <consortium name="Ensembl"/>
        </authorList>
    </citation>
    <scope>IDENTIFICATION</scope>
</reference>
<evidence type="ECO:0000259" key="5">
    <source>
        <dbReference type="PROSITE" id="PS50089"/>
    </source>
</evidence>
<dbReference type="GO" id="GO:0016567">
    <property type="term" value="P:protein ubiquitination"/>
    <property type="evidence" value="ECO:0007669"/>
    <property type="project" value="InterPro"/>
</dbReference>
<dbReference type="GeneTree" id="ENSGT00940000159365"/>
<dbReference type="GO" id="GO:0006511">
    <property type="term" value="P:ubiquitin-dependent protein catabolic process"/>
    <property type="evidence" value="ECO:0007669"/>
    <property type="project" value="TreeGrafter"/>
</dbReference>
<dbReference type="SMART" id="SM00184">
    <property type="entry name" value="RING"/>
    <property type="match status" value="1"/>
</dbReference>
<feature type="domain" description="RING-type" evidence="5">
    <location>
        <begin position="132"/>
        <end position="173"/>
    </location>
</feature>
<keyword evidence="2 4" id="KW-0863">Zinc-finger</keyword>
<dbReference type="GO" id="GO:0005634">
    <property type="term" value="C:nucleus"/>
    <property type="evidence" value="ECO:0007669"/>
    <property type="project" value="TreeGrafter"/>
</dbReference>
<name>A0A3Q4MFI7_NEOBR</name>
<dbReference type="Ensembl" id="ENSNBRT00000008999.1">
    <property type="protein sequence ID" value="ENSNBRP00000008744.1"/>
    <property type="gene ID" value="ENSNBRG00000006838.1"/>
</dbReference>
<dbReference type="AlphaFoldDB" id="A0A3Q4MFI7"/>
<keyword evidence="7" id="KW-1185">Reference proteome</keyword>
<dbReference type="GO" id="GO:0006397">
    <property type="term" value="P:mRNA processing"/>
    <property type="evidence" value="ECO:0007669"/>
    <property type="project" value="InterPro"/>
</dbReference>
<dbReference type="GO" id="GO:0061630">
    <property type="term" value="F:ubiquitin protein ligase activity"/>
    <property type="evidence" value="ECO:0007669"/>
    <property type="project" value="InterPro"/>
</dbReference>
<dbReference type="PANTHER" id="PTHR15439">
    <property type="entry name" value="RETINOBLASTOMA-BINDING PROTEIN 6"/>
    <property type="match status" value="1"/>
</dbReference>
<organism evidence="6 7">
    <name type="scientific">Neolamprologus brichardi</name>
    <name type="common">Fairy cichlid</name>
    <name type="synonym">Lamprologus brichardi</name>
    <dbReference type="NCBI Taxonomy" id="32507"/>
    <lineage>
        <taxon>Eukaryota</taxon>
        <taxon>Metazoa</taxon>
        <taxon>Chordata</taxon>
        <taxon>Craniata</taxon>
        <taxon>Vertebrata</taxon>
        <taxon>Euteleostomi</taxon>
        <taxon>Actinopterygii</taxon>
        <taxon>Neopterygii</taxon>
        <taxon>Teleostei</taxon>
        <taxon>Neoteleostei</taxon>
        <taxon>Acanthomorphata</taxon>
        <taxon>Ovalentaria</taxon>
        <taxon>Cichlomorphae</taxon>
        <taxon>Cichliformes</taxon>
        <taxon>Cichlidae</taxon>
        <taxon>African cichlids</taxon>
        <taxon>Pseudocrenilabrinae</taxon>
        <taxon>Lamprologini</taxon>
        <taxon>Neolamprologus</taxon>
    </lineage>
</organism>
<dbReference type="Proteomes" id="UP000261580">
    <property type="component" value="Unassembled WGS sequence"/>
</dbReference>
<evidence type="ECO:0000313" key="6">
    <source>
        <dbReference type="Ensembl" id="ENSNBRP00000008744.1"/>
    </source>
</evidence>
<dbReference type="PROSITE" id="PS50089">
    <property type="entry name" value="ZF_RING_2"/>
    <property type="match status" value="1"/>
</dbReference>
<keyword evidence="1" id="KW-0479">Metal-binding</keyword>
<reference evidence="6" key="1">
    <citation type="submission" date="2025-08" db="UniProtKB">
        <authorList>
            <consortium name="Ensembl"/>
        </authorList>
    </citation>
    <scope>IDENTIFICATION</scope>
</reference>
<keyword evidence="3" id="KW-0862">Zinc</keyword>